<dbReference type="KEGG" id="sacz:AOT14_01820"/>
<feature type="domain" description="HTH tetR-type" evidence="6">
    <location>
        <begin position="27"/>
        <end position="87"/>
    </location>
</feature>
<dbReference type="InterPro" id="IPR050109">
    <property type="entry name" value="HTH-type_TetR-like_transc_reg"/>
</dbReference>
<dbReference type="Pfam" id="PF00440">
    <property type="entry name" value="TetR_N"/>
    <property type="match status" value="1"/>
</dbReference>
<keyword evidence="2 4" id="KW-0238">DNA-binding</keyword>
<keyword evidence="1" id="KW-0805">Transcription regulation</keyword>
<accession>A0A0S1AV37</accession>
<dbReference type="SUPFAM" id="SSF46689">
    <property type="entry name" value="Homeodomain-like"/>
    <property type="match status" value="1"/>
</dbReference>
<dbReference type="PANTHER" id="PTHR30055:SF234">
    <property type="entry name" value="HTH-TYPE TRANSCRIPTIONAL REGULATOR BETI"/>
    <property type="match status" value="1"/>
</dbReference>
<dbReference type="AlphaFoldDB" id="A0A0S1AV37"/>
<feature type="compositionally biased region" description="Polar residues" evidence="5">
    <location>
        <begin position="1"/>
        <end position="12"/>
    </location>
</feature>
<dbReference type="GO" id="GO:0003700">
    <property type="term" value="F:DNA-binding transcription factor activity"/>
    <property type="evidence" value="ECO:0007669"/>
    <property type="project" value="TreeGrafter"/>
</dbReference>
<dbReference type="Proteomes" id="UP000061010">
    <property type="component" value="Chromosome"/>
</dbReference>
<dbReference type="InterPro" id="IPR001647">
    <property type="entry name" value="HTH_TetR"/>
</dbReference>
<dbReference type="InterPro" id="IPR009057">
    <property type="entry name" value="Homeodomain-like_sf"/>
</dbReference>
<evidence type="ECO:0000256" key="1">
    <source>
        <dbReference type="ARBA" id="ARBA00023015"/>
    </source>
</evidence>
<reference evidence="7 8" key="1">
    <citation type="journal article" date="2015" name="Genome Announc.">
        <title>Complete Genome Sequencing of Stenotrophomonas acidaminiphila ZAC14D2_NAIMI4_2, a Multidrug-Resistant Strain Isolated from Sediments of a Polluted River in Mexico, Uncovers New Antibiotic Resistance Genes and a Novel Class-II Lasso Peptide Biosynthesis Gene Cluster.</title>
        <authorList>
            <person name="Vinuesa P."/>
            <person name="Ochoa-Sanchez L.E."/>
        </authorList>
    </citation>
    <scope>NUCLEOTIDE SEQUENCE [LARGE SCALE GENOMIC DNA]</scope>
    <source>
        <strain evidence="7 8">ZAC14D2_NAIMI4_2</strain>
    </source>
</reference>
<evidence type="ECO:0000259" key="6">
    <source>
        <dbReference type="PROSITE" id="PS50977"/>
    </source>
</evidence>
<dbReference type="Gene3D" id="1.10.357.10">
    <property type="entry name" value="Tetracycline Repressor, domain 2"/>
    <property type="match status" value="1"/>
</dbReference>
<gene>
    <name evidence="7" type="ORF">AOT14_01820</name>
</gene>
<dbReference type="PATRIC" id="fig|128780.6.peg.184"/>
<dbReference type="PRINTS" id="PR00455">
    <property type="entry name" value="HTHTETR"/>
</dbReference>
<feature type="region of interest" description="Disordered" evidence="5">
    <location>
        <begin position="1"/>
        <end position="24"/>
    </location>
</feature>
<keyword evidence="3" id="KW-0804">Transcription</keyword>
<dbReference type="PROSITE" id="PS50977">
    <property type="entry name" value="HTH_TETR_2"/>
    <property type="match status" value="1"/>
</dbReference>
<organism evidence="7 8">
    <name type="scientific">Stenotrophomonas acidaminiphila</name>
    <dbReference type="NCBI Taxonomy" id="128780"/>
    <lineage>
        <taxon>Bacteria</taxon>
        <taxon>Pseudomonadati</taxon>
        <taxon>Pseudomonadota</taxon>
        <taxon>Gammaproteobacteria</taxon>
        <taxon>Lysobacterales</taxon>
        <taxon>Lysobacteraceae</taxon>
        <taxon>Stenotrophomonas</taxon>
    </lineage>
</organism>
<dbReference type="EMBL" id="CP012900">
    <property type="protein sequence ID" value="ALJ26643.1"/>
    <property type="molecule type" value="Genomic_DNA"/>
</dbReference>
<name>A0A0S1AV37_9GAMM</name>
<evidence type="ECO:0000256" key="4">
    <source>
        <dbReference type="PROSITE-ProRule" id="PRU00335"/>
    </source>
</evidence>
<evidence type="ECO:0000313" key="7">
    <source>
        <dbReference type="EMBL" id="ALJ26643.1"/>
    </source>
</evidence>
<dbReference type="PANTHER" id="PTHR30055">
    <property type="entry name" value="HTH-TYPE TRANSCRIPTIONAL REGULATOR RUTR"/>
    <property type="match status" value="1"/>
</dbReference>
<evidence type="ECO:0000256" key="2">
    <source>
        <dbReference type="ARBA" id="ARBA00023125"/>
    </source>
</evidence>
<feature type="DNA-binding region" description="H-T-H motif" evidence="4">
    <location>
        <begin position="50"/>
        <end position="69"/>
    </location>
</feature>
<sequence>MSKLSQSPSMITTDALARPGRRDRNMQDKHGRIFQAAAALFEAHGYAGVTTQAISERADVGAGTLFRYASSKDELLLMVLNQALRAALAQGAARARGLRDPVDIAVAMVAPILQLGGRHAENLAVYQRQLMFGAPGEKYRNEGLALLAGLEAAVAAGLLEQAGARGLPARPELARVASISIFGAAHLAVSRASTGAHPGHVPMDDLRAQVRQIVDGYFAGLATEGPA</sequence>
<evidence type="ECO:0000313" key="8">
    <source>
        <dbReference type="Proteomes" id="UP000061010"/>
    </source>
</evidence>
<proteinExistence type="predicted"/>
<evidence type="ECO:0000256" key="3">
    <source>
        <dbReference type="ARBA" id="ARBA00023163"/>
    </source>
</evidence>
<protein>
    <submittedName>
        <fullName evidence="7">TetR family transcriptional regulator</fullName>
    </submittedName>
</protein>
<evidence type="ECO:0000256" key="5">
    <source>
        <dbReference type="SAM" id="MobiDB-lite"/>
    </source>
</evidence>
<keyword evidence="8" id="KW-1185">Reference proteome</keyword>
<dbReference type="GO" id="GO:0000976">
    <property type="term" value="F:transcription cis-regulatory region binding"/>
    <property type="evidence" value="ECO:0007669"/>
    <property type="project" value="TreeGrafter"/>
</dbReference>